<dbReference type="Gene3D" id="3.40.50.300">
    <property type="entry name" value="P-loop containing nucleotide triphosphate hydrolases"/>
    <property type="match status" value="1"/>
</dbReference>
<reference evidence="1 2" key="1">
    <citation type="submission" date="2018-06" db="EMBL/GenBank/DDBJ databases">
        <title>Pedobacter endophyticus sp. nov., an endophytic bacterium isolated from a leaf of Triticum aestivum.</title>
        <authorList>
            <person name="Zhang L."/>
        </authorList>
    </citation>
    <scope>NUCLEOTIDE SEQUENCE [LARGE SCALE GENOMIC DNA]</scope>
    <source>
        <strain evidence="1 2">CM134L-2</strain>
    </source>
</reference>
<dbReference type="SUPFAM" id="SSF52540">
    <property type="entry name" value="P-loop containing nucleoside triphosphate hydrolases"/>
    <property type="match status" value="1"/>
</dbReference>
<keyword evidence="2" id="KW-1185">Reference proteome</keyword>
<dbReference type="OrthoDB" id="9791620at2"/>
<dbReference type="SUPFAM" id="SSF89550">
    <property type="entry name" value="PHP domain-like"/>
    <property type="match status" value="1"/>
</dbReference>
<dbReference type="Gene3D" id="3.20.20.140">
    <property type="entry name" value="Metal-dependent hydrolases"/>
    <property type="match status" value="1"/>
</dbReference>
<protein>
    <submittedName>
        <fullName evidence="1">Uncharacterized protein</fullName>
    </submittedName>
</protein>
<organism evidence="1 2">
    <name type="scientific">Pedobacter chitinilyticus</name>
    <dbReference type="NCBI Taxonomy" id="2233776"/>
    <lineage>
        <taxon>Bacteria</taxon>
        <taxon>Pseudomonadati</taxon>
        <taxon>Bacteroidota</taxon>
        <taxon>Sphingobacteriia</taxon>
        <taxon>Sphingobacteriales</taxon>
        <taxon>Sphingobacteriaceae</taxon>
        <taxon>Pedobacter</taxon>
    </lineage>
</organism>
<evidence type="ECO:0000313" key="1">
    <source>
        <dbReference type="EMBL" id="RWU10064.1"/>
    </source>
</evidence>
<dbReference type="InterPro" id="IPR016195">
    <property type="entry name" value="Pol/histidinol_Pase-like"/>
</dbReference>
<dbReference type="InterPro" id="IPR027417">
    <property type="entry name" value="P-loop_NTPase"/>
</dbReference>
<dbReference type="Proteomes" id="UP000284120">
    <property type="component" value="Unassembled WGS sequence"/>
</dbReference>
<dbReference type="EMBL" id="SAYW01000001">
    <property type="protein sequence ID" value="RWU10064.1"/>
    <property type="molecule type" value="Genomic_DNA"/>
</dbReference>
<sequence>MKIDIHVHTKKVKTGDADTRNVTADRFNEIIRSTEVRILAITNHNHFDIDQYKEISDSVKDVCQIWPGIELDIQENSKRAHLLVIANPKNVEAFNQRCESILAGQNPNTFAISIAATVENFEDLDCIYIAHYMNKTPNLGDVELGVLSALISNPKRVIKEAANSISAGIFISHGHNSIYGSDIQDWNDYEVLSQGLPDLRLPVDSFEQFCLLLDKNEATINTILQKKTCDKVTIAPFGAGEIMNLDIYNDINILFGSKGTGKTDILKSLSAYYNSIGYTTSVYMSNDRHVNDVFNLRGQNFNADVSDFGVDECVTEIEFIKTATEVAITSLGKYRQHFSGEETNKISQKLKIKTINHIDEAGAARALDEVSRILQEFKAFKEFLSDNTLVGDLIEKELIEELIDVLERILLSLKVKIDNQFLEASSLKLLNQIVSIFNQEIAKKTGIPQKPTGTGFIDYARNRIKIEQNIRKINLAINTSIASIEDYAGDLGEKGKLYCKTSLMIQNGSFVNGAYETVKNINKTPQKDFANNIISISRHVYSNELFEKIADLKHIDGIEHIRNISDLLQFNRVFVLNGNLYNPSNGESSMILLHKELTEDKEIYLIDEPEKSLGNDYINDVIVPIIKEKALLGKKVIIATHDANIAVRTLPYNSIYRLRENGLYYTMTGNPFFNKLKCINTSRAELDWKEISMKTLEGGKSAFGERGKIYGN</sequence>
<accession>A0A3S3PPS7</accession>
<comment type="caution">
    <text evidence="1">The sequence shown here is derived from an EMBL/GenBank/DDBJ whole genome shotgun (WGS) entry which is preliminary data.</text>
</comment>
<dbReference type="RefSeq" id="WP_113645560.1">
    <property type="nucleotide sequence ID" value="NZ_QMHN01000001.1"/>
</dbReference>
<name>A0A3S3PPS7_9SPHI</name>
<dbReference type="AlphaFoldDB" id="A0A3S3PPS7"/>
<evidence type="ECO:0000313" key="2">
    <source>
        <dbReference type="Proteomes" id="UP000284120"/>
    </source>
</evidence>
<proteinExistence type="predicted"/>
<gene>
    <name evidence="1" type="ORF">DPV69_01600</name>
</gene>